<dbReference type="PANTHER" id="PTHR43283">
    <property type="entry name" value="BETA-LACTAMASE-RELATED"/>
    <property type="match status" value="1"/>
</dbReference>
<evidence type="ECO:0000313" key="6">
    <source>
        <dbReference type="Proteomes" id="UP000566819"/>
    </source>
</evidence>
<dbReference type="SUPFAM" id="SSF56601">
    <property type="entry name" value="beta-lactamase/transpeptidase-like"/>
    <property type="match status" value="1"/>
</dbReference>
<organism evidence="5 6">
    <name type="scientific">Cudoniella acicularis</name>
    <dbReference type="NCBI Taxonomy" id="354080"/>
    <lineage>
        <taxon>Eukaryota</taxon>
        <taxon>Fungi</taxon>
        <taxon>Dikarya</taxon>
        <taxon>Ascomycota</taxon>
        <taxon>Pezizomycotina</taxon>
        <taxon>Leotiomycetes</taxon>
        <taxon>Helotiales</taxon>
        <taxon>Tricladiaceae</taxon>
        <taxon>Cudoniella</taxon>
    </lineage>
</organism>
<evidence type="ECO:0000259" key="4">
    <source>
        <dbReference type="Pfam" id="PF00144"/>
    </source>
</evidence>
<comment type="caution">
    <text evidence="5">The sequence shown here is derived from an EMBL/GenBank/DDBJ whole genome shotgun (WGS) entry which is preliminary data.</text>
</comment>
<dbReference type="EMBL" id="JAAMPI010001958">
    <property type="protein sequence ID" value="KAF4621519.1"/>
    <property type="molecule type" value="Genomic_DNA"/>
</dbReference>
<proteinExistence type="inferred from homology"/>
<evidence type="ECO:0000256" key="1">
    <source>
        <dbReference type="ARBA" id="ARBA00009009"/>
    </source>
</evidence>
<evidence type="ECO:0000256" key="2">
    <source>
        <dbReference type="ARBA" id="ARBA00022801"/>
    </source>
</evidence>
<dbReference type="Pfam" id="PF00144">
    <property type="entry name" value="Beta-lactamase"/>
    <property type="match status" value="1"/>
</dbReference>
<keyword evidence="6" id="KW-1185">Reference proteome</keyword>
<reference evidence="5 6" key="1">
    <citation type="submission" date="2020-03" db="EMBL/GenBank/DDBJ databases">
        <title>Draft Genome Sequence of Cudoniella acicularis.</title>
        <authorList>
            <person name="Buettner E."/>
            <person name="Kellner H."/>
        </authorList>
    </citation>
    <scope>NUCLEOTIDE SEQUENCE [LARGE SCALE GENOMIC DNA]</scope>
    <source>
        <strain evidence="5 6">DSM 108380</strain>
    </source>
</reference>
<dbReference type="AlphaFoldDB" id="A0A8H4R392"/>
<dbReference type="GO" id="GO:0016787">
    <property type="term" value="F:hydrolase activity"/>
    <property type="evidence" value="ECO:0007669"/>
    <property type="project" value="UniProtKB-KW"/>
</dbReference>
<name>A0A8H4R392_9HELO</name>
<evidence type="ECO:0000256" key="3">
    <source>
        <dbReference type="SAM" id="SignalP"/>
    </source>
</evidence>
<comment type="similarity">
    <text evidence="1">Belongs to the class-A beta-lactamase family.</text>
</comment>
<keyword evidence="2" id="KW-0378">Hydrolase</keyword>
<evidence type="ECO:0000313" key="5">
    <source>
        <dbReference type="EMBL" id="KAF4621519.1"/>
    </source>
</evidence>
<dbReference type="Proteomes" id="UP000566819">
    <property type="component" value="Unassembled WGS sequence"/>
</dbReference>
<feature type="domain" description="Beta-lactamase-related" evidence="4">
    <location>
        <begin position="2"/>
        <end position="248"/>
    </location>
</feature>
<gene>
    <name evidence="5" type="ORF">G7Y89_g14555</name>
</gene>
<dbReference type="OrthoDB" id="428260at2759"/>
<dbReference type="InterPro" id="IPR050789">
    <property type="entry name" value="Diverse_Enzym_Activities"/>
</dbReference>
<feature type="chain" id="PRO_5034457692" description="Beta-lactamase-related domain-containing protein" evidence="3">
    <location>
        <begin position="19"/>
        <end position="353"/>
    </location>
</feature>
<dbReference type="PANTHER" id="PTHR43283:SF17">
    <property type="entry name" value="(LOVD), PUTATIVE (AFU_ORTHOLOGUE AFUA_5G00920)-RELATED"/>
    <property type="match status" value="1"/>
</dbReference>
<sequence>MQLDTVLALASCTKLMTAIAVLQCVERGQLDLDVDVALILPEVGKYGIITGFDDSKNEAILIPKVNHVTLRQLLTHTSGQAYDLVHPLLIKWRASRGEEPWTGPTIEDKTTVPLIFEPGTAWAYGGGSDWAGKIVERVTGQTLEEYMKKHIWTPLGIKDLTFWPKTRKDMEDRMADISMLGPDGKKVFDVPPGVFDITYGATDCSGGAGAFGTPSAFFTLLQAVLRKDTKLLKPESYEELFRPQLNEQCRQALNDLILNDQVSRDFLSVNVPVTAKKNWSLAGLLVEEDQPGWVRKNTILWGGLPCLVWFCDREAGLCGFAGSQVLPPMAPPIMKFHESFQRGIYDVYAATTQ</sequence>
<dbReference type="Gene3D" id="3.40.710.10">
    <property type="entry name" value="DD-peptidase/beta-lactamase superfamily"/>
    <property type="match status" value="1"/>
</dbReference>
<protein>
    <recommendedName>
        <fullName evidence="4">Beta-lactamase-related domain-containing protein</fullName>
    </recommendedName>
</protein>
<keyword evidence="3" id="KW-0732">Signal</keyword>
<dbReference type="InterPro" id="IPR001466">
    <property type="entry name" value="Beta-lactam-related"/>
</dbReference>
<feature type="signal peptide" evidence="3">
    <location>
        <begin position="1"/>
        <end position="18"/>
    </location>
</feature>
<dbReference type="InterPro" id="IPR012338">
    <property type="entry name" value="Beta-lactam/transpept-like"/>
</dbReference>
<accession>A0A8H4R392</accession>